<evidence type="ECO:0000313" key="3">
    <source>
        <dbReference type="Proteomes" id="UP000239469"/>
    </source>
</evidence>
<organism evidence="2 3">
    <name type="scientific">Chromobacterium amazonense</name>
    <dbReference type="NCBI Taxonomy" id="1382803"/>
    <lineage>
        <taxon>Bacteria</taxon>
        <taxon>Pseudomonadati</taxon>
        <taxon>Pseudomonadota</taxon>
        <taxon>Betaproteobacteria</taxon>
        <taxon>Neisseriales</taxon>
        <taxon>Chromobacteriaceae</taxon>
        <taxon>Chromobacterium</taxon>
    </lineage>
</organism>
<sequence>MTAIRDALIKAGVIKPAQQAQVSQEAPNQEKLDGKKRKPKRKGYVKSKPLTLEQKLVAHQEAREKARASKPRGNACILCGAIIPYGKLLDHKALAHGERQITPSPVRETDAPNAVFVRGGSPGLRKK</sequence>
<dbReference type="OrthoDB" id="9995092at2"/>
<name>A0A2S9X5L6_9NEIS</name>
<dbReference type="Proteomes" id="UP000239469">
    <property type="component" value="Unassembled WGS sequence"/>
</dbReference>
<gene>
    <name evidence="2" type="ORF">BUE93_08645</name>
</gene>
<dbReference type="AlphaFoldDB" id="A0A2S9X5L6"/>
<dbReference type="EMBL" id="MTBD01000020">
    <property type="protein sequence ID" value="PRP71014.1"/>
    <property type="molecule type" value="Genomic_DNA"/>
</dbReference>
<feature type="compositionally biased region" description="Polar residues" evidence="1">
    <location>
        <begin position="18"/>
        <end position="27"/>
    </location>
</feature>
<reference evidence="2 3" key="1">
    <citation type="submission" date="2017-01" db="EMBL/GenBank/DDBJ databases">
        <title>New insights into the genetic diversity of Chromobacterium isolated from tropical freshwater lake.</title>
        <authorList>
            <person name="Santos A.B."/>
            <person name="Nascimento A.M."/>
            <person name="Da Silva P.C."/>
        </authorList>
    </citation>
    <scope>NUCLEOTIDE SEQUENCE [LARGE SCALE GENOMIC DNA]</scope>
    <source>
        <strain evidence="2 3">56AF</strain>
    </source>
</reference>
<evidence type="ECO:0000313" key="2">
    <source>
        <dbReference type="EMBL" id="PRP71014.1"/>
    </source>
</evidence>
<accession>A0A2S9X5L6</accession>
<proteinExistence type="predicted"/>
<dbReference type="RefSeq" id="WP_106076505.1">
    <property type="nucleotide sequence ID" value="NZ_MTBD01000020.1"/>
</dbReference>
<feature type="region of interest" description="Disordered" evidence="1">
    <location>
        <begin position="16"/>
        <end position="45"/>
    </location>
</feature>
<evidence type="ECO:0000256" key="1">
    <source>
        <dbReference type="SAM" id="MobiDB-lite"/>
    </source>
</evidence>
<feature type="compositionally biased region" description="Basic residues" evidence="1">
    <location>
        <begin position="34"/>
        <end position="45"/>
    </location>
</feature>
<protein>
    <submittedName>
        <fullName evidence="2">Uncharacterized protein</fullName>
    </submittedName>
</protein>
<feature type="region of interest" description="Disordered" evidence="1">
    <location>
        <begin position="98"/>
        <end position="127"/>
    </location>
</feature>
<comment type="caution">
    <text evidence="2">The sequence shown here is derived from an EMBL/GenBank/DDBJ whole genome shotgun (WGS) entry which is preliminary data.</text>
</comment>